<dbReference type="Proteomes" id="UP000465778">
    <property type="component" value="Unassembled WGS sequence"/>
</dbReference>
<evidence type="ECO:0000313" key="1">
    <source>
        <dbReference type="EMBL" id="KAF0825965.1"/>
    </source>
</evidence>
<evidence type="ECO:0000313" key="2">
    <source>
        <dbReference type="Proteomes" id="UP000465778"/>
    </source>
</evidence>
<proteinExistence type="predicted"/>
<gene>
    <name evidence="1" type="ORF">KIS1582_0104</name>
</gene>
<accession>A0A800NGB0</accession>
<dbReference type="AlphaFoldDB" id="A0A800NGB0"/>
<comment type="caution">
    <text evidence="1">The sequence shown here is derived from an EMBL/GenBank/DDBJ whole genome shotgun (WGS) entry which is preliminary data.</text>
</comment>
<sequence>MVNFNLWLSYLQHTIPSNYLIPIFLYCKTGKTLNYSFC</sequence>
<name>A0A800NGB0_CYTFI</name>
<reference evidence="1 2" key="1">
    <citation type="journal article" date="2020" name="G3 (Bethesda)">
        <title>Whole Genome Sequencing and Comparative Genomics of Two Nematicidal Bacillus Strains Reveals a Wide Range of Possible Virulence Factors.</title>
        <authorList>
            <person name="Susic N."/>
            <person name="Janezic S."/>
            <person name="Rupnik M."/>
            <person name="Geric Stare B."/>
        </authorList>
    </citation>
    <scope>NUCLEOTIDE SEQUENCE [LARGE SCALE GENOMIC DNA]</scope>
    <source>
        <strain evidence="1 2">I-1582</strain>
    </source>
</reference>
<dbReference type="EMBL" id="VDEM01000001">
    <property type="protein sequence ID" value="KAF0825965.1"/>
    <property type="molecule type" value="Genomic_DNA"/>
</dbReference>
<organism evidence="1 2">
    <name type="scientific">Cytobacillus firmus</name>
    <name type="common">Bacillus firmus</name>
    <dbReference type="NCBI Taxonomy" id="1399"/>
    <lineage>
        <taxon>Bacteria</taxon>
        <taxon>Bacillati</taxon>
        <taxon>Bacillota</taxon>
        <taxon>Bacilli</taxon>
        <taxon>Bacillales</taxon>
        <taxon>Bacillaceae</taxon>
        <taxon>Cytobacillus</taxon>
    </lineage>
</organism>
<protein>
    <submittedName>
        <fullName evidence="1">Uncharacterized protein</fullName>
    </submittedName>
</protein>